<proteinExistence type="predicted"/>
<evidence type="ECO:0000313" key="3">
    <source>
        <dbReference type="EMBL" id="MPN50228.1"/>
    </source>
</evidence>
<evidence type="ECO:0008006" key="4">
    <source>
        <dbReference type="Google" id="ProtNLM"/>
    </source>
</evidence>
<dbReference type="InterPro" id="IPR021729">
    <property type="entry name" value="DUF3298"/>
</dbReference>
<dbReference type="AlphaFoldDB" id="A0A645IFZ0"/>
<comment type="caution">
    <text evidence="3">The sequence shown here is derived from an EMBL/GenBank/DDBJ whole genome shotgun (WGS) entry which is preliminary data.</text>
</comment>
<feature type="domain" description="DUF3298" evidence="1">
    <location>
        <begin position="85"/>
        <end position="145"/>
    </location>
</feature>
<evidence type="ECO:0000259" key="1">
    <source>
        <dbReference type="Pfam" id="PF11738"/>
    </source>
</evidence>
<dbReference type="InterPro" id="IPR025303">
    <property type="entry name" value="PdaC"/>
</dbReference>
<name>A0A645IFZ0_9ZZZZ</name>
<dbReference type="InterPro" id="IPR037126">
    <property type="entry name" value="PdaC/RsiV-like_sf"/>
</dbReference>
<evidence type="ECO:0000259" key="2">
    <source>
        <dbReference type="Pfam" id="PF13739"/>
    </source>
</evidence>
<dbReference type="EMBL" id="VSSQ01114213">
    <property type="protein sequence ID" value="MPN50228.1"/>
    <property type="molecule type" value="Genomic_DNA"/>
</dbReference>
<sequence length="159" mass="17933">MAVRQFCADSHRQIPVRAYEARQVYQVTDLRACVLSLYFDRYLYTGGAHGSTVRTSQTWNLHGCRLLCLGRLAEGLPHDPSYLLGQIEAQIQADPQPYFDNYSELIGKTFHPDSFYSTPEGIVLYYQQYDIAPYASGIREFLIPYGGPITNPEALCGLA</sequence>
<reference evidence="3" key="1">
    <citation type="submission" date="2019-08" db="EMBL/GenBank/DDBJ databases">
        <authorList>
            <person name="Kucharzyk K."/>
            <person name="Murdoch R.W."/>
            <person name="Higgins S."/>
            <person name="Loffler F."/>
        </authorList>
    </citation>
    <scope>NUCLEOTIDE SEQUENCE</scope>
</reference>
<dbReference type="Gene3D" id="3.30.565.40">
    <property type="entry name" value="Fervidobacterium nodosum Rt17-B1 like"/>
    <property type="match status" value="1"/>
</dbReference>
<protein>
    <recommendedName>
        <fullName evidence="4">DUF3298 domain-containing protein</fullName>
    </recommendedName>
</protein>
<dbReference type="Pfam" id="PF11738">
    <property type="entry name" value="DUF3298"/>
    <property type="match status" value="1"/>
</dbReference>
<organism evidence="3">
    <name type="scientific">bioreactor metagenome</name>
    <dbReference type="NCBI Taxonomy" id="1076179"/>
    <lineage>
        <taxon>unclassified sequences</taxon>
        <taxon>metagenomes</taxon>
        <taxon>ecological metagenomes</taxon>
    </lineage>
</organism>
<gene>
    <name evidence="3" type="ORF">SDC9_197854</name>
</gene>
<accession>A0A645IFZ0</accession>
<dbReference type="Gene3D" id="3.90.640.20">
    <property type="entry name" value="Heat-shock cognate protein, ATPase"/>
    <property type="match status" value="1"/>
</dbReference>
<feature type="domain" description="Deacetylase PdaC" evidence="2">
    <location>
        <begin position="9"/>
        <end position="52"/>
    </location>
</feature>
<dbReference type="Pfam" id="PF13739">
    <property type="entry name" value="PdaC"/>
    <property type="match status" value="1"/>
</dbReference>